<sequence>MDTPSNTKNTTAFYAQAAISFGIALVSVLVGVLYLPVDTWIRAFLGLGTMYLVTSSFMLAKVIRDAQESSVLVQRLDQARVDKLLAEHDPFSVK</sequence>
<comment type="caution">
    <text evidence="3">The sequence shown here is derived from an EMBL/GenBank/DDBJ whole genome shotgun (WGS) entry which is preliminary data.</text>
</comment>
<feature type="domain" description="YiaAB two helix" evidence="2">
    <location>
        <begin position="13"/>
        <end position="65"/>
    </location>
</feature>
<keyword evidence="4" id="KW-1185">Reference proteome</keyword>
<evidence type="ECO:0000259" key="2">
    <source>
        <dbReference type="Pfam" id="PF05360"/>
    </source>
</evidence>
<dbReference type="PANTHER" id="PTHR37290:SF1">
    <property type="entry name" value="INNER MEMBRANE PROTEIN YIAA"/>
    <property type="match status" value="1"/>
</dbReference>
<dbReference type="InterPro" id="IPR008024">
    <property type="entry name" value="YiaAB"/>
</dbReference>
<name>A0ABV6QLY2_9ACTN</name>
<gene>
    <name evidence="3" type="ORF">ACFFGN_16305</name>
</gene>
<accession>A0ABV6QLY2</accession>
<dbReference type="Pfam" id="PF05360">
    <property type="entry name" value="YiaAB"/>
    <property type="match status" value="1"/>
</dbReference>
<evidence type="ECO:0000256" key="1">
    <source>
        <dbReference type="SAM" id="Phobius"/>
    </source>
</evidence>
<dbReference type="InterPro" id="IPR038972">
    <property type="entry name" value="YiaA-like"/>
</dbReference>
<protein>
    <submittedName>
        <fullName evidence="3">YiaA/YiaB family inner membrane protein</fullName>
    </submittedName>
</protein>
<dbReference type="Proteomes" id="UP001589890">
    <property type="component" value="Unassembled WGS sequence"/>
</dbReference>
<feature type="transmembrane region" description="Helical" evidence="1">
    <location>
        <begin position="12"/>
        <end position="34"/>
    </location>
</feature>
<keyword evidence="1" id="KW-1133">Transmembrane helix</keyword>
<proteinExistence type="predicted"/>
<keyword evidence="1" id="KW-0812">Transmembrane</keyword>
<evidence type="ECO:0000313" key="4">
    <source>
        <dbReference type="Proteomes" id="UP001589890"/>
    </source>
</evidence>
<evidence type="ECO:0000313" key="3">
    <source>
        <dbReference type="EMBL" id="MFC0625647.1"/>
    </source>
</evidence>
<organism evidence="3 4">
    <name type="scientific">Kribbella deserti</name>
    <dbReference type="NCBI Taxonomy" id="1926257"/>
    <lineage>
        <taxon>Bacteria</taxon>
        <taxon>Bacillati</taxon>
        <taxon>Actinomycetota</taxon>
        <taxon>Actinomycetes</taxon>
        <taxon>Propionibacteriales</taxon>
        <taxon>Kribbellaceae</taxon>
        <taxon>Kribbella</taxon>
    </lineage>
</organism>
<feature type="transmembrane region" description="Helical" evidence="1">
    <location>
        <begin position="40"/>
        <end position="60"/>
    </location>
</feature>
<dbReference type="EMBL" id="JBHLTC010000018">
    <property type="protein sequence ID" value="MFC0625647.1"/>
    <property type="molecule type" value="Genomic_DNA"/>
</dbReference>
<dbReference type="RefSeq" id="WP_380048271.1">
    <property type="nucleotide sequence ID" value="NZ_JBHLTC010000018.1"/>
</dbReference>
<keyword evidence="1" id="KW-0472">Membrane</keyword>
<reference evidence="3 4" key="1">
    <citation type="submission" date="2024-09" db="EMBL/GenBank/DDBJ databases">
        <authorList>
            <person name="Sun Q."/>
            <person name="Mori K."/>
        </authorList>
    </citation>
    <scope>NUCLEOTIDE SEQUENCE [LARGE SCALE GENOMIC DNA]</scope>
    <source>
        <strain evidence="3 4">CGMCC 1.15906</strain>
    </source>
</reference>
<dbReference type="PANTHER" id="PTHR37290">
    <property type="entry name" value="INNER MEMBRANE PROTEIN YIAA-RELATED"/>
    <property type="match status" value="1"/>
</dbReference>